<dbReference type="Gene3D" id="3.40.50.1400">
    <property type="match status" value="2"/>
</dbReference>
<dbReference type="InterPro" id="IPR001015">
    <property type="entry name" value="Ferrochelatase"/>
</dbReference>
<comment type="similarity">
    <text evidence="1 9 10">Belongs to the ferrochelatase family.</text>
</comment>
<dbReference type="EMBL" id="AQQV01000002">
    <property type="protein sequence ID" value="ORE87423.1"/>
    <property type="molecule type" value="Genomic_DNA"/>
</dbReference>
<comment type="function">
    <text evidence="9 10">Catalyzes the ferrous insertion into protoporphyrin IX.</text>
</comment>
<gene>
    <name evidence="9 11" type="primary">hemH</name>
    <name evidence="11" type="ORF">ATO7_10287</name>
</gene>
<name>A0A1Y1SFF3_9GAMM</name>
<evidence type="ECO:0000256" key="5">
    <source>
        <dbReference type="ARBA" id="ARBA00023133"/>
    </source>
</evidence>
<evidence type="ECO:0000256" key="9">
    <source>
        <dbReference type="HAMAP-Rule" id="MF_00323"/>
    </source>
</evidence>
<dbReference type="InterPro" id="IPR033644">
    <property type="entry name" value="Ferrochelatase_C"/>
</dbReference>
<dbReference type="PANTHER" id="PTHR11108:SF1">
    <property type="entry name" value="FERROCHELATASE, MITOCHONDRIAL"/>
    <property type="match status" value="1"/>
</dbReference>
<dbReference type="InterPro" id="IPR033659">
    <property type="entry name" value="Ferrochelatase_N"/>
</dbReference>
<dbReference type="UniPathway" id="UPA00252">
    <property type="reaction ID" value="UER00325"/>
</dbReference>
<sequence>MAANPGVLVVNLGTPQAPTAAAVRTYLAEFLSDTRVVEIPALLWRPLLFGLILPLRSRRVAHNYATIWMDEGSPLAVYTQRIADGLRQQLRCPVETAYRYGTPSLEQGLDRLSALGCDEIIVLPLYPQFSATTSATVFDRIAQIYRQRRAMPALQWIADYATDPGYISALAQSVQQHWAEHGRNERLLMSFHGLPQRNVSLGDPYQAQCEATARALADALELSPDEWALSYQSRFGKQVWLQPYTEPTLAEWAEGGLRSVDIICPGFPADCLETLEEIRIQAAETFCEAGGETLTYIPALNDNPQHIQALAALLSPRLGQA</sequence>
<evidence type="ECO:0000256" key="6">
    <source>
        <dbReference type="ARBA" id="ARBA00023239"/>
    </source>
</evidence>
<dbReference type="PROSITE" id="PS00534">
    <property type="entry name" value="FERROCHELATASE"/>
    <property type="match status" value="1"/>
</dbReference>
<comment type="catalytic activity">
    <reaction evidence="8">
        <text>Fe-coproporphyrin III + 2 H(+) = coproporphyrin III + Fe(2+)</text>
        <dbReference type="Rhea" id="RHEA:49572"/>
        <dbReference type="ChEBI" id="CHEBI:15378"/>
        <dbReference type="ChEBI" id="CHEBI:29033"/>
        <dbReference type="ChEBI" id="CHEBI:68438"/>
        <dbReference type="ChEBI" id="CHEBI:131725"/>
        <dbReference type="EC" id="4.99.1.9"/>
    </reaction>
    <physiologicalReaction direction="right-to-left" evidence="8">
        <dbReference type="Rhea" id="RHEA:49574"/>
    </physiologicalReaction>
</comment>
<reference evidence="11 12" key="1">
    <citation type="submission" date="2013-04" db="EMBL/GenBank/DDBJ databases">
        <title>Oceanococcus atlanticus 22II-S10r2 Genome Sequencing.</title>
        <authorList>
            <person name="Lai Q."/>
            <person name="Li G."/>
            <person name="Shao Z."/>
        </authorList>
    </citation>
    <scope>NUCLEOTIDE SEQUENCE [LARGE SCALE GENOMIC DNA]</scope>
    <source>
        <strain evidence="11 12">22II-S10r2</strain>
    </source>
</reference>
<comment type="pathway">
    <text evidence="9 10">Porphyrin-containing compound metabolism; protoheme biosynthesis; protoheme from protoporphyrin-IX: step 1/1.</text>
</comment>
<dbReference type="Pfam" id="PF00762">
    <property type="entry name" value="Ferrochelatase"/>
    <property type="match status" value="1"/>
</dbReference>
<accession>A0A1Y1SFF3</accession>
<dbReference type="STRING" id="1317117.ATO7_10287"/>
<evidence type="ECO:0000256" key="1">
    <source>
        <dbReference type="ARBA" id="ARBA00007718"/>
    </source>
</evidence>
<dbReference type="Proteomes" id="UP000192342">
    <property type="component" value="Unassembled WGS sequence"/>
</dbReference>
<comment type="caution">
    <text evidence="11">The sequence shown here is derived from an EMBL/GenBank/DDBJ whole genome shotgun (WGS) entry which is preliminary data.</text>
</comment>
<dbReference type="InterPro" id="IPR019772">
    <property type="entry name" value="Ferrochelatase_AS"/>
</dbReference>
<dbReference type="FunFam" id="3.40.50.1400:FF:000002">
    <property type="entry name" value="Ferrochelatase"/>
    <property type="match status" value="1"/>
</dbReference>
<evidence type="ECO:0000313" key="11">
    <source>
        <dbReference type="EMBL" id="ORE87423.1"/>
    </source>
</evidence>
<dbReference type="OrthoDB" id="9809741at2"/>
<keyword evidence="5 9" id="KW-0350">Heme biosynthesis</keyword>
<dbReference type="GO" id="GO:0006783">
    <property type="term" value="P:heme biosynthetic process"/>
    <property type="evidence" value="ECO:0007669"/>
    <property type="project" value="UniProtKB-UniRule"/>
</dbReference>
<dbReference type="EC" id="4.98.1.1" evidence="9 10"/>
<dbReference type="AlphaFoldDB" id="A0A1Y1SFF3"/>
<dbReference type="CDD" id="cd00419">
    <property type="entry name" value="Ferrochelatase_C"/>
    <property type="match status" value="1"/>
</dbReference>
<keyword evidence="3 9" id="KW-0479">Metal-binding</keyword>
<evidence type="ECO:0000313" key="12">
    <source>
        <dbReference type="Proteomes" id="UP000192342"/>
    </source>
</evidence>
<evidence type="ECO:0000256" key="8">
    <source>
        <dbReference type="ARBA" id="ARBA00024536"/>
    </source>
</evidence>
<keyword evidence="4 9" id="KW-0408">Iron</keyword>
<keyword evidence="2 9" id="KW-0963">Cytoplasm</keyword>
<dbReference type="PANTHER" id="PTHR11108">
    <property type="entry name" value="FERROCHELATASE"/>
    <property type="match status" value="1"/>
</dbReference>
<feature type="binding site" evidence="9">
    <location>
        <position position="192"/>
    </location>
    <ligand>
        <name>Fe(2+)</name>
        <dbReference type="ChEBI" id="CHEBI:29033"/>
    </ligand>
</feature>
<keyword evidence="6 9" id="KW-0456">Lyase</keyword>
<dbReference type="CDD" id="cd03411">
    <property type="entry name" value="Ferrochelatase_N"/>
    <property type="match status" value="1"/>
</dbReference>
<evidence type="ECO:0000256" key="4">
    <source>
        <dbReference type="ARBA" id="ARBA00023004"/>
    </source>
</evidence>
<dbReference type="NCBIfam" id="TIGR00109">
    <property type="entry name" value="hemH"/>
    <property type="match status" value="1"/>
</dbReference>
<dbReference type="RefSeq" id="WP_083561657.1">
    <property type="nucleotide sequence ID" value="NZ_AQQV01000002.1"/>
</dbReference>
<evidence type="ECO:0000256" key="2">
    <source>
        <dbReference type="ARBA" id="ARBA00022490"/>
    </source>
</evidence>
<dbReference type="GO" id="GO:0005737">
    <property type="term" value="C:cytoplasm"/>
    <property type="evidence" value="ECO:0007669"/>
    <property type="project" value="UniProtKB-SubCell"/>
</dbReference>
<dbReference type="SUPFAM" id="SSF53800">
    <property type="entry name" value="Chelatase"/>
    <property type="match status" value="1"/>
</dbReference>
<comment type="catalytic activity">
    <reaction evidence="9 10">
        <text>heme b + 2 H(+) = protoporphyrin IX + Fe(2+)</text>
        <dbReference type="Rhea" id="RHEA:22584"/>
        <dbReference type="ChEBI" id="CHEBI:15378"/>
        <dbReference type="ChEBI" id="CHEBI:29033"/>
        <dbReference type="ChEBI" id="CHEBI:57306"/>
        <dbReference type="ChEBI" id="CHEBI:60344"/>
        <dbReference type="EC" id="4.98.1.1"/>
    </reaction>
</comment>
<keyword evidence="12" id="KW-1185">Reference proteome</keyword>
<dbReference type="GO" id="GO:0046872">
    <property type="term" value="F:metal ion binding"/>
    <property type="evidence" value="ECO:0007669"/>
    <property type="project" value="UniProtKB-KW"/>
</dbReference>
<evidence type="ECO:0000256" key="3">
    <source>
        <dbReference type="ARBA" id="ARBA00022723"/>
    </source>
</evidence>
<evidence type="ECO:0000256" key="7">
    <source>
        <dbReference type="ARBA" id="ARBA00023244"/>
    </source>
</evidence>
<evidence type="ECO:0000256" key="10">
    <source>
        <dbReference type="RuleBase" id="RU000607"/>
    </source>
</evidence>
<keyword evidence="7 9" id="KW-0627">Porphyrin biosynthesis</keyword>
<proteinExistence type="inferred from homology"/>
<feature type="binding site" evidence="9">
    <location>
        <position position="273"/>
    </location>
    <ligand>
        <name>Fe(2+)</name>
        <dbReference type="ChEBI" id="CHEBI:29033"/>
    </ligand>
</feature>
<dbReference type="GO" id="GO:0004325">
    <property type="term" value="F:ferrochelatase activity"/>
    <property type="evidence" value="ECO:0007669"/>
    <property type="project" value="UniProtKB-UniRule"/>
</dbReference>
<protein>
    <recommendedName>
        <fullName evidence="9 10">Ferrochelatase</fullName>
        <ecNumber evidence="9 10">4.98.1.1</ecNumber>
    </recommendedName>
    <alternativeName>
        <fullName evidence="9">Heme synthase</fullName>
    </alternativeName>
    <alternativeName>
        <fullName evidence="9">Protoheme ferro-lyase</fullName>
    </alternativeName>
</protein>
<dbReference type="HAMAP" id="MF_00323">
    <property type="entry name" value="Ferrochelatase"/>
    <property type="match status" value="1"/>
</dbReference>
<comment type="subcellular location">
    <subcellularLocation>
        <location evidence="9 10">Cytoplasm</location>
    </subcellularLocation>
</comment>
<organism evidence="11 12">
    <name type="scientific">Oceanococcus atlanticus</name>
    <dbReference type="NCBI Taxonomy" id="1317117"/>
    <lineage>
        <taxon>Bacteria</taxon>
        <taxon>Pseudomonadati</taxon>
        <taxon>Pseudomonadota</taxon>
        <taxon>Gammaproteobacteria</taxon>
        <taxon>Chromatiales</taxon>
        <taxon>Oceanococcaceae</taxon>
        <taxon>Oceanococcus</taxon>
    </lineage>
</organism>